<reference evidence="2 3" key="1">
    <citation type="submission" date="2021-10" db="EMBL/GenBank/DDBJ databases">
        <title>Anaerobic single-cell dispensing facilitates the cultivation of human gut bacteria.</title>
        <authorList>
            <person name="Afrizal A."/>
        </authorList>
    </citation>
    <scope>NUCLEOTIDE SEQUENCE [LARGE SCALE GENOMIC DNA]</scope>
    <source>
        <strain evidence="2 3">CLA-AA-H200</strain>
    </source>
</reference>
<dbReference type="RefSeq" id="WP_227708177.1">
    <property type="nucleotide sequence ID" value="NZ_JAJEQX010000020.1"/>
</dbReference>
<dbReference type="SMART" id="SM00028">
    <property type="entry name" value="TPR"/>
    <property type="match status" value="3"/>
</dbReference>
<comment type="caution">
    <text evidence="2">The sequence shown here is derived from an EMBL/GenBank/DDBJ whole genome shotgun (WGS) entry which is preliminary data.</text>
</comment>
<dbReference type="Gene3D" id="1.25.40.10">
    <property type="entry name" value="Tetratricopeptide repeat domain"/>
    <property type="match status" value="2"/>
</dbReference>
<dbReference type="SUPFAM" id="SSF48452">
    <property type="entry name" value="TPR-like"/>
    <property type="match status" value="1"/>
</dbReference>
<proteinExistence type="predicted"/>
<protein>
    <submittedName>
        <fullName evidence="2">Tetratricopeptide repeat protein</fullName>
    </submittedName>
</protein>
<dbReference type="Proteomes" id="UP001198151">
    <property type="component" value="Unassembled WGS sequence"/>
</dbReference>
<dbReference type="InterPro" id="IPR011990">
    <property type="entry name" value="TPR-like_helical_dom_sf"/>
</dbReference>
<dbReference type="EMBL" id="JAJEQX010000020">
    <property type="protein sequence ID" value="MCC2255037.1"/>
    <property type="molecule type" value="Genomic_DNA"/>
</dbReference>
<keyword evidence="3" id="KW-1185">Reference proteome</keyword>
<evidence type="ECO:0000313" key="3">
    <source>
        <dbReference type="Proteomes" id="UP001198151"/>
    </source>
</evidence>
<sequence>MKLASVYEKLDDLFGKQKYREAEQLLLEQVSAAEASEDKYAAISLCNELGGYYRAAGNYWGSIEFFSRALVNIEETGLKESVEEAVIRSNLATLYVAVDMLEKASEEYETADQIYSVNHIGDYRAAALKNNKASLYLKRGECAQALVCAKEALHILGGKEGYEDEYGVTNTLTAQIRIRQRRYDLAHEDALRAKECFEKAASPSPAHTAVLESVFAELSAAKGEWMQASVYHERAAEMIERAFGRNESWKSERKKMEQCKSRGQEEKNGKHEGP</sequence>
<dbReference type="InterPro" id="IPR019734">
    <property type="entry name" value="TPR_rpt"/>
</dbReference>
<name>A0ABS8G0S5_9FIRM</name>
<accession>A0ABS8G0S5</accession>
<feature type="region of interest" description="Disordered" evidence="1">
    <location>
        <begin position="246"/>
        <end position="274"/>
    </location>
</feature>
<gene>
    <name evidence="2" type="ORF">LKD70_11495</name>
</gene>
<organism evidence="2 3">
    <name type="scientific">Ruminococcus turbiniformis</name>
    <dbReference type="NCBI Taxonomy" id="2881258"/>
    <lineage>
        <taxon>Bacteria</taxon>
        <taxon>Bacillati</taxon>
        <taxon>Bacillota</taxon>
        <taxon>Clostridia</taxon>
        <taxon>Eubacteriales</taxon>
        <taxon>Oscillospiraceae</taxon>
        <taxon>Ruminococcus</taxon>
    </lineage>
</organism>
<evidence type="ECO:0000313" key="2">
    <source>
        <dbReference type="EMBL" id="MCC2255037.1"/>
    </source>
</evidence>
<evidence type="ECO:0000256" key="1">
    <source>
        <dbReference type="SAM" id="MobiDB-lite"/>
    </source>
</evidence>